<evidence type="ECO:0000256" key="1">
    <source>
        <dbReference type="SAM" id="MobiDB-lite"/>
    </source>
</evidence>
<accession>A0ABX6SZX2</accession>
<reference evidence="2 3" key="1">
    <citation type="submission" date="2020-08" db="EMBL/GenBank/DDBJ databases">
        <title>Genome sequence of Sphingomonas daechungensis KACC 18115T.</title>
        <authorList>
            <person name="Hyun D.-W."/>
            <person name="Bae J.-W."/>
        </authorList>
    </citation>
    <scope>NUCLEOTIDE SEQUENCE [LARGE SCALE GENOMIC DNA]</scope>
    <source>
        <strain evidence="2 3">KACC 18115</strain>
    </source>
</reference>
<keyword evidence="3" id="KW-1185">Reference proteome</keyword>
<feature type="compositionally biased region" description="Basic and acidic residues" evidence="1">
    <location>
        <begin position="13"/>
        <end position="38"/>
    </location>
</feature>
<dbReference type="Proteomes" id="UP000516134">
    <property type="component" value="Chromosome"/>
</dbReference>
<gene>
    <name evidence="2" type="ORF">H9L15_13435</name>
</gene>
<sequence>MHRAHSAQTRNDAVQEHPDDHCCNEQPRLPHSEGESGDGRAGQNPTIPQPIPNKTAPPIS</sequence>
<feature type="compositionally biased region" description="Polar residues" evidence="1">
    <location>
        <begin position="1"/>
        <end position="12"/>
    </location>
</feature>
<proteinExistence type="predicted"/>
<name>A0ABX6SZX2_9SPHN</name>
<evidence type="ECO:0000313" key="2">
    <source>
        <dbReference type="EMBL" id="QNP42980.1"/>
    </source>
</evidence>
<dbReference type="EMBL" id="CP060780">
    <property type="protein sequence ID" value="QNP42980.1"/>
    <property type="molecule type" value="Genomic_DNA"/>
</dbReference>
<organism evidence="2 3">
    <name type="scientific">Sphingomonas daechungensis</name>
    <dbReference type="NCBI Taxonomy" id="1176646"/>
    <lineage>
        <taxon>Bacteria</taxon>
        <taxon>Pseudomonadati</taxon>
        <taxon>Pseudomonadota</taxon>
        <taxon>Alphaproteobacteria</taxon>
        <taxon>Sphingomonadales</taxon>
        <taxon>Sphingomonadaceae</taxon>
        <taxon>Sphingomonas</taxon>
    </lineage>
</organism>
<protein>
    <submittedName>
        <fullName evidence="2">Uncharacterized protein</fullName>
    </submittedName>
</protein>
<evidence type="ECO:0000313" key="3">
    <source>
        <dbReference type="Proteomes" id="UP000516134"/>
    </source>
</evidence>
<feature type="region of interest" description="Disordered" evidence="1">
    <location>
        <begin position="1"/>
        <end position="60"/>
    </location>
</feature>